<dbReference type="PANTHER" id="PTHR11070">
    <property type="entry name" value="UVRD / RECB / PCRA DNA HELICASE FAMILY MEMBER"/>
    <property type="match status" value="1"/>
</dbReference>
<dbReference type="InterPro" id="IPR014017">
    <property type="entry name" value="DNA_helicase_UvrD-like_C"/>
</dbReference>
<feature type="binding site" evidence="9">
    <location>
        <begin position="20"/>
        <end position="27"/>
    </location>
    <ligand>
        <name>ATP</name>
        <dbReference type="ChEBI" id="CHEBI:30616"/>
    </ligand>
</feature>
<evidence type="ECO:0000256" key="5">
    <source>
        <dbReference type="ARBA" id="ARBA00023235"/>
    </source>
</evidence>
<reference evidence="11 12" key="1">
    <citation type="submission" date="2016-03" db="EMBL/GenBank/DDBJ databases">
        <title>Complete genome sequence of Pedobacter cryoconitis PAMC 27485.</title>
        <authorList>
            <person name="Lee J."/>
            <person name="Kim O.-S."/>
        </authorList>
    </citation>
    <scope>NUCLEOTIDE SEQUENCE [LARGE SCALE GENOMIC DNA]</scope>
    <source>
        <strain evidence="11 12">PAMC 27485</strain>
    </source>
</reference>
<dbReference type="Pfam" id="PF00580">
    <property type="entry name" value="UvrD-helicase"/>
    <property type="match status" value="1"/>
</dbReference>
<dbReference type="KEGG" id="pcm:AY601_1767"/>
<dbReference type="InterPro" id="IPR000212">
    <property type="entry name" value="DNA_helicase_UvrD/REP"/>
</dbReference>
<dbReference type="OrthoDB" id="1100019at2"/>
<accession>A0A127VBU1</accession>
<keyword evidence="4 9" id="KW-0067">ATP-binding</keyword>
<comment type="catalytic activity">
    <reaction evidence="8">
        <text>ATP + H2O = ADP + phosphate + H(+)</text>
        <dbReference type="Rhea" id="RHEA:13065"/>
        <dbReference type="ChEBI" id="CHEBI:15377"/>
        <dbReference type="ChEBI" id="CHEBI:15378"/>
        <dbReference type="ChEBI" id="CHEBI:30616"/>
        <dbReference type="ChEBI" id="CHEBI:43474"/>
        <dbReference type="ChEBI" id="CHEBI:456216"/>
        <dbReference type="EC" id="5.6.2.4"/>
    </reaction>
</comment>
<dbReference type="EMBL" id="CP014504">
    <property type="protein sequence ID" value="AMP98680.1"/>
    <property type="molecule type" value="Genomic_DNA"/>
</dbReference>
<sequence length="586" mass="66240">MIGIASDSLIPINEDFKISAGPGAGKTHWLVNHIKNVLQHSDKLGSYKKIACITYTNVAVDTIVKRLDFVADRVEVSTIHGFLYKHIIRPYMAFIADYYGFNVKKMDGHDDHNISRGRIVDWIKRHPNVSSLRHPYTVNQLTQLNQNLIAIGNWLQSLGYKLEESGIAISIDNGKAFHLETGSRVNLSKTNCLDKLATDLFGYKKTFWEKGILHHDDVLYFTFLLLKKFPFILTVLRAKFPYFFIDEFQDTSPIQTEIVKMISTTGTVIGVIGDRAQSIFSFQGANPDLFTGFSTPSMVNYLIKDNRRSSNQVVGLLNRIRTDIKQDPVRNVDGASVKILVGSVEDAFNHVIEVCAGEEFVSLSRDNTTSNILRRQSNSGLLAINLLDAWNIKDSNGDRRNTALRSMKALELGRQKRFKESIQEMSKNYYSIKDRNEQKKVALAKISLLLSSYSNFRGQPLFAFYELVKSAVDISLSGMRAGAIKDFYDSYTYDQVADFINIPEDDSWSRTIHKAKGDEFDNVLMVINHESNLSFLLNPNLSSEEQRVYYVGASRSRERLFINVPTLAAANEISLSPLADILHLTT</sequence>
<dbReference type="Proteomes" id="UP000071561">
    <property type="component" value="Chromosome"/>
</dbReference>
<dbReference type="GO" id="GO:0005524">
    <property type="term" value="F:ATP binding"/>
    <property type="evidence" value="ECO:0007669"/>
    <property type="project" value="UniProtKB-UniRule"/>
</dbReference>
<dbReference type="Gene3D" id="3.40.50.300">
    <property type="entry name" value="P-loop containing nucleotide triphosphate hydrolases"/>
    <property type="match status" value="2"/>
</dbReference>
<dbReference type="SUPFAM" id="SSF52540">
    <property type="entry name" value="P-loop containing nucleoside triphosphate hydrolases"/>
    <property type="match status" value="1"/>
</dbReference>
<dbReference type="GO" id="GO:0043138">
    <property type="term" value="F:3'-5' DNA helicase activity"/>
    <property type="evidence" value="ECO:0007669"/>
    <property type="project" value="UniProtKB-EC"/>
</dbReference>
<organism evidence="11 12">
    <name type="scientific">Pedobacter cryoconitis</name>
    <dbReference type="NCBI Taxonomy" id="188932"/>
    <lineage>
        <taxon>Bacteria</taxon>
        <taxon>Pseudomonadati</taxon>
        <taxon>Bacteroidota</taxon>
        <taxon>Sphingobacteriia</taxon>
        <taxon>Sphingobacteriales</taxon>
        <taxon>Sphingobacteriaceae</taxon>
        <taxon>Pedobacter</taxon>
    </lineage>
</organism>
<dbReference type="PANTHER" id="PTHR11070:SF3">
    <property type="entry name" value="DNA 3'-5' HELICASE"/>
    <property type="match status" value="1"/>
</dbReference>
<dbReference type="GO" id="GO:0003677">
    <property type="term" value="F:DNA binding"/>
    <property type="evidence" value="ECO:0007669"/>
    <property type="project" value="InterPro"/>
</dbReference>
<comment type="catalytic activity">
    <reaction evidence="6">
        <text>Couples ATP hydrolysis with the unwinding of duplex DNA by translocating in the 3'-5' direction.</text>
        <dbReference type="EC" id="5.6.2.4"/>
    </reaction>
</comment>
<evidence type="ECO:0000256" key="7">
    <source>
        <dbReference type="ARBA" id="ARBA00034808"/>
    </source>
</evidence>
<dbReference type="GO" id="GO:0016887">
    <property type="term" value="F:ATP hydrolysis activity"/>
    <property type="evidence" value="ECO:0007669"/>
    <property type="project" value="RHEA"/>
</dbReference>
<evidence type="ECO:0000313" key="11">
    <source>
        <dbReference type="EMBL" id="AMP98680.1"/>
    </source>
</evidence>
<name>A0A127VBU1_9SPHI</name>
<dbReference type="AlphaFoldDB" id="A0A127VBU1"/>
<dbReference type="InterPro" id="IPR014016">
    <property type="entry name" value="UvrD-like_ATP-bd"/>
</dbReference>
<dbReference type="InterPro" id="IPR027417">
    <property type="entry name" value="P-loop_NTPase"/>
</dbReference>
<keyword evidence="1 9" id="KW-0547">Nucleotide-binding</keyword>
<keyword evidence="3 9" id="KW-0347">Helicase</keyword>
<evidence type="ECO:0000256" key="8">
    <source>
        <dbReference type="ARBA" id="ARBA00048988"/>
    </source>
</evidence>
<evidence type="ECO:0000256" key="4">
    <source>
        <dbReference type="ARBA" id="ARBA00022840"/>
    </source>
</evidence>
<proteinExistence type="predicted"/>
<evidence type="ECO:0000313" key="12">
    <source>
        <dbReference type="Proteomes" id="UP000071561"/>
    </source>
</evidence>
<keyword evidence="12" id="KW-1185">Reference proteome</keyword>
<dbReference type="PATRIC" id="fig|188932.3.peg.1837"/>
<evidence type="ECO:0000256" key="6">
    <source>
        <dbReference type="ARBA" id="ARBA00034617"/>
    </source>
</evidence>
<dbReference type="PROSITE" id="PS51198">
    <property type="entry name" value="UVRD_HELICASE_ATP_BIND"/>
    <property type="match status" value="1"/>
</dbReference>
<dbReference type="Pfam" id="PF13361">
    <property type="entry name" value="UvrD_C"/>
    <property type="match status" value="1"/>
</dbReference>
<evidence type="ECO:0000256" key="9">
    <source>
        <dbReference type="PROSITE-ProRule" id="PRU00560"/>
    </source>
</evidence>
<evidence type="ECO:0000256" key="1">
    <source>
        <dbReference type="ARBA" id="ARBA00022741"/>
    </source>
</evidence>
<dbReference type="GO" id="GO:0005829">
    <property type="term" value="C:cytosol"/>
    <property type="evidence" value="ECO:0007669"/>
    <property type="project" value="TreeGrafter"/>
</dbReference>
<protein>
    <recommendedName>
        <fullName evidence="7">DNA 3'-5' helicase</fullName>
        <ecNumber evidence="7">5.6.2.4</ecNumber>
    </recommendedName>
</protein>
<dbReference type="GO" id="GO:0000725">
    <property type="term" value="P:recombinational repair"/>
    <property type="evidence" value="ECO:0007669"/>
    <property type="project" value="TreeGrafter"/>
</dbReference>
<keyword evidence="5" id="KW-0413">Isomerase</keyword>
<evidence type="ECO:0000256" key="3">
    <source>
        <dbReference type="ARBA" id="ARBA00022806"/>
    </source>
</evidence>
<dbReference type="RefSeq" id="WP_068399349.1">
    <property type="nucleotide sequence ID" value="NZ_CP014504.1"/>
</dbReference>
<dbReference type="EC" id="5.6.2.4" evidence="7"/>
<gene>
    <name evidence="11" type="ORF">AY601_1767</name>
</gene>
<feature type="domain" description="UvrD-like helicase ATP-binding" evidence="10">
    <location>
        <begin position="1"/>
        <end position="310"/>
    </location>
</feature>
<keyword evidence="2 9" id="KW-0378">Hydrolase</keyword>
<evidence type="ECO:0000259" key="10">
    <source>
        <dbReference type="PROSITE" id="PS51198"/>
    </source>
</evidence>
<evidence type="ECO:0000256" key="2">
    <source>
        <dbReference type="ARBA" id="ARBA00022801"/>
    </source>
</evidence>